<evidence type="ECO:0000313" key="1">
    <source>
        <dbReference type="EMBL" id="KFM14387.1"/>
    </source>
</evidence>
<sequence length="243" mass="28357">MEKTKNNQFMQVEIPDGITSFLEKKSGIFRNEKTPSYGVTEIVRCLRKSFYERTKKKRKSKKSLDNLWPTVRGDLLHQMTTAYNWNELDMDFQIPLGNDNSGTISGRLDMYDWKTKTIIDLKTTKDVYTQAEEGTIPKKEDILQIQCYGTIFSNIIPIQELVLVYADLNDMLAFRIANEDKTWWLKERILELEQGISDKKPPKREISKLCYFCRFFNECNPNESNIIIPEKSGSELNTQKGVK</sequence>
<gene>
    <name evidence="1" type="ORF">AAA799D11_01747</name>
</gene>
<dbReference type="STRING" id="1502291.AAA799D11_01747"/>
<organism evidence="1 2">
    <name type="scientific">Marine Group I thaumarchaeote SCGC AAA799-D11</name>
    <dbReference type="NCBI Taxonomy" id="1502291"/>
    <lineage>
        <taxon>Archaea</taxon>
        <taxon>Nitrososphaerota</taxon>
        <taxon>Marine Group I</taxon>
    </lineage>
</organism>
<dbReference type="AlphaFoldDB" id="A0A087RLN3"/>
<dbReference type="Proteomes" id="UP000029386">
    <property type="component" value="Unassembled WGS sequence"/>
</dbReference>
<proteinExistence type="predicted"/>
<dbReference type="InterPro" id="IPR011604">
    <property type="entry name" value="PDDEXK-like_dom_sf"/>
</dbReference>
<dbReference type="Gene3D" id="3.90.320.10">
    <property type="match status" value="1"/>
</dbReference>
<dbReference type="EMBL" id="JOSY01000077">
    <property type="protein sequence ID" value="KFM14387.1"/>
    <property type="molecule type" value="Genomic_DNA"/>
</dbReference>
<name>A0A087RLN3_9ARCH</name>
<reference evidence="1 2" key="1">
    <citation type="submission" date="2014-06" db="EMBL/GenBank/DDBJ databases">
        <authorList>
            <person name="Ngugi D.K."/>
            <person name="Blom J."/>
            <person name="Alam I."/>
            <person name="Rashid M."/>
            <person name="Baalawi W."/>
            <person name="Zhang G."/>
            <person name="Hikmawan T."/>
            <person name="Guan Y."/>
            <person name="Antunes A."/>
            <person name="Siam R."/>
            <person name="El-Dorry H."/>
            <person name="Bajic V."/>
            <person name="Stingl U."/>
        </authorList>
    </citation>
    <scope>NUCLEOTIDE SEQUENCE [LARGE SCALE GENOMIC DNA]</scope>
    <source>
        <strain evidence="1">SCGC AAA799-D11</strain>
    </source>
</reference>
<accession>A0A087RLN3</accession>
<evidence type="ECO:0000313" key="2">
    <source>
        <dbReference type="Proteomes" id="UP000029386"/>
    </source>
</evidence>
<comment type="caution">
    <text evidence="1">The sequence shown here is derived from an EMBL/GenBank/DDBJ whole genome shotgun (WGS) entry which is preliminary data.</text>
</comment>
<protein>
    <submittedName>
        <fullName evidence="1">Uncharacterized protein</fullName>
    </submittedName>
</protein>
<keyword evidence="2" id="KW-1185">Reference proteome</keyword>